<sequence>IRVELQRLSRQMTEAGFKSDARFWSLGEDEENVSRLCHHTEKLAIAFGLISTLPGTPLRIF</sequence>
<evidence type="ECO:0000313" key="2">
    <source>
        <dbReference type="EMBL" id="ACE80751.1"/>
    </source>
</evidence>
<dbReference type="Pfam" id="PF14432">
    <property type="entry name" value="DYW_deaminase"/>
    <property type="match status" value="1"/>
</dbReference>
<reference evidence="2" key="1">
    <citation type="journal article" date="2008" name="Mol. Biol. Evol.">
        <title>Organellar RNA editing and plant-specific extensions of pentatricopeptide repeat proteins in jungermanniid but not in marchantiid liverworts.</title>
        <authorList>
            <person name="Rudinger M."/>
            <person name="Polsakiewicz M."/>
            <person name="Knoop V."/>
        </authorList>
    </citation>
    <scope>NUCLEOTIDE SEQUENCE</scope>
</reference>
<proteinExistence type="predicted"/>
<dbReference type="InterPro" id="IPR032867">
    <property type="entry name" value="DYW_dom"/>
</dbReference>
<dbReference type="EMBL" id="EU495502">
    <property type="protein sequence ID" value="ACE80751.1"/>
    <property type="molecule type" value="Genomic_DNA"/>
</dbReference>
<name>B3U1P6_9MARC</name>
<organism evidence="2">
    <name type="scientific">Lepidogyna hodgsoniae</name>
    <dbReference type="NCBI Taxonomy" id="139832"/>
    <lineage>
        <taxon>Eukaryota</taxon>
        <taxon>Viridiplantae</taxon>
        <taxon>Streptophyta</taxon>
        <taxon>Embryophyta</taxon>
        <taxon>Marchantiophyta</taxon>
        <taxon>Jungermanniopsida</taxon>
        <taxon>Jungermanniidae</taxon>
        <taxon>Porellales</taxon>
        <taxon>Porellineae</taxon>
        <taxon>Lepidolaenaceae</taxon>
        <taxon>Lepidogyna</taxon>
    </lineage>
</organism>
<dbReference type="AlphaFoldDB" id="B3U1P6"/>
<accession>B3U1P6</accession>
<evidence type="ECO:0000259" key="1">
    <source>
        <dbReference type="Pfam" id="PF14432"/>
    </source>
</evidence>
<feature type="non-terminal residue" evidence="2">
    <location>
        <position position="61"/>
    </location>
</feature>
<protein>
    <submittedName>
        <fullName evidence="2">Pentatricopeptide repeat protein</fullName>
    </submittedName>
</protein>
<feature type="non-terminal residue" evidence="2">
    <location>
        <position position="1"/>
    </location>
</feature>
<dbReference type="GO" id="GO:0008270">
    <property type="term" value="F:zinc ion binding"/>
    <property type="evidence" value="ECO:0007669"/>
    <property type="project" value="InterPro"/>
</dbReference>
<gene>
    <name evidence="2" type="primary">PPR</name>
</gene>
<feature type="domain" description="DYW" evidence="1">
    <location>
        <begin position="28"/>
        <end position="60"/>
    </location>
</feature>